<feature type="region of interest" description="Disordered" evidence="1">
    <location>
        <begin position="205"/>
        <end position="237"/>
    </location>
</feature>
<feature type="compositionally biased region" description="Basic and acidic residues" evidence="1">
    <location>
        <begin position="260"/>
        <end position="284"/>
    </location>
</feature>
<organism evidence="2 3">
    <name type="scientific">Verticillium longisporum</name>
    <name type="common">Verticillium dahliae var. longisporum</name>
    <dbReference type="NCBI Taxonomy" id="100787"/>
    <lineage>
        <taxon>Eukaryota</taxon>
        <taxon>Fungi</taxon>
        <taxon>Dikarya</taxon>
        <taxon>Ascomycota</taxon>
        <taxon>Pezizomycotina</taxon>
        <taxon>Sordariomycetes</taxon>
        <taxon>Hypocreomycetidae</taxon>
        <taxon>Glomerellales</taxon>
        <taxon>Plectosphaerellaceae</taxon>
        <taxon>Verticillium</taxon>
    </lineage>
</organism>
<dbReference type="Proteomes" id="UP000044602">
    <property type="component" value="Unassembled WGS sequence"/>
</dbReference>
<evidence type="ECO:0000313" key="3">
    <source>
        <dbReference type="Proteomes" id="UP000044602"/>
    </source>
</evidence>
<gene>
    <name evidence="2" type="ORF">BN1708_011840</name>
</gene>
<accession>A0A0G4L4C8</accession>
<sequence>MSWNPDANPQRKLPCRRNPIGIQDFLEGQQVPRGVAVLGARCLSSPPRRAVAQLGDGKVLGGWDVRVCRRHVAQVTWQLVHGHAPSNQTGLGEDQVQQDGVEDKGRDDGRHNHVSRVVDKLDAESASKDKIGGVARNENGRPNVGSGELGEDPSARRRQILGYAGHVRQKGGAAQYHRVVSNERREPKEKHVEVEVETAAVVASPLEDLEGEKTNEPRGIYGDGNVGQGDEEEHDVERRDVVGAQRALADLLPANGTNGEEEKIGHDGSRDEIHRKPDFDVLVM</sequence>
<feature type="region of interest" description="Disordered" evidence="1">
    <location>
        <begin position="250"/>
        <end position="284"/>
    </location>
</feature>
<dbReference type="AlphaFoldDB" id="A0A0G4L4C8"/>
<evidence type="ECO:0000256" key="1">
    <source>
        <dbReference type="SAM" id="MobiDB-lite"/>
    </source>
</evidence>
<evidence type="ECO:0000313" key="2">
    <source>
        <dbReference type="EMBL" id="CRK16788.1"/>
    </source>
</evidence>
<feature type="non-terminal residue" evidence="2">
    <location>
        <position position="284"/>
    </location>
</feature>
<proteinExistence type="predicted"/>
<protein>
    <submittedName>
        <fullName evidence="2">Uncharacterized protein</fullName>
    </submittedName>
</protein>
<dbReference type="EMBL" id="CVQH01007780">
    <property type="protein sequence ID" value="CRK16788.1"/>
    <property type="molecule type" value="Genomic_DNA"/>
</dbReference>
<feature type="region of interest" description="Disordered" evidence="1">
    <location>
        <begin position="83"/>
        <end position="152"/>
    </location>
</feature>
<keyword evidence="3" id="KW-1185">Reference proteome</keyword>
<reference evidence="2 3" key="1">
    <citation type="submission" date="2015-05" db="EMBL/GenBank/DDBJ databases">
        <authorList>
            <person name="Wang D.B."/>
            <person name="Wang M."/>
        </authorList>
    </citation>
    <scope>NUCLEOTIDE SEQUENCE [LARGE SCALE GENOMIC DNA]</scope>
    <source>
        <strain evidence="2">VL1</strain>
    </source>
</reference>
<name>A0A0G4L4C8_VERLO</name>
<feature type="compositionally biased region" description="Basic and acidic residues" evidence="1">
    <location>
        <begin position="101"/>
        <end position="131"/>
    </location>
</feature>
<feature type="compositionally biased region" description="Polar residues" evidence="1">
    <location>
        <begin position="85"/>
        <end position="98"/>
    </location>
</feature>